<protein>
    <submittedName>
        <fullName evidence="5">Threonine synthase</fullName>
        <ecNumber evidence="5">4.2.3.1</ecNumber>
    </submittedName>
</protein>
<reference evidence="6" key="1">
    <citation type="submission" date="2013-11" db="EMBL/GenBank/DDBJ databases">
        <authorList>
            <person name="Hoang H.T."/>
            <person name="Killian M.L."/>
            <person name="Madson D.M."/>
            <person name="Arruda P.H.E."/>
            <person name="Sun D."/>
            <person name="Schwartz K.J."/>
            <person name="Yoon K."/>
        </authorList>
    </citation>
    <scope>NUCLEOTIDE SEQUENCE [LARGE SCALE GENOMIC DNA]</scope>
    <source>
        <strain evidence="6">CDK2</strain>
    </source>
</reference>
<dbReference type="InterPro" id="IPR036052">
    <property type="entry name" value="TrpB-like_PALP_sf"/>
</dbReference>
<comment type="caution">
    <text evidence="5">The sequence shown here is derived from an EMBL/GenBank/DDBJ whole genome shotgun (WGS) entry which is preliminary data.</text>
</comment>
<dbReference type="Pfam" id="PF00291">
    <property type="entry name" value="PALP"/>
    <property type="match status" value="1"/>
</dbReference>
<proteinExistence type="predicted"/>
<dbReference type="GO" id="GO:0004795">
    <property type="term" value="F:threonine synthase activity"/>
    <property type="evidence" value="ECO:0007669"/>
    <property type="project" value="UniProtKB-EC"/>
</dbReference>
<evidence type="ECO:0000313" key="5">
    <source>
        <dbReference type="EMBL" id="KPN30806.1"/>
    </source>
</evidence>
<feature type="domain" description="Tryptophan synthase beta chain-like PALP" evidence="4">
    <location>
        <begin position="77"/>
        <end position="378"/>
    </location>
</feature>
<organism evidence="5 6">
    <name type="scientific">Halolamina pelagica</name>
    <dbReference type="NCBI Taxonomy" id="699431"/>
    <lineage>
        <taxon>Archaea</taxon>
        <taxon>Methanobacteriati</taxon>
        <taxon>Methanobacteriota</taxon>
        <taxon>Stenosarchaea group</taxon>
        <taxon>Halobacteria</taxon>
        <taxon>Halobacteriales</taxon>
        <taxon>Haloferacaceae</taxon>
    </lineage>
</organism>
<keyword evidence="3 5" id="KW-0456">Lyase</keyword>
<dbReference type="OrthoDB" id="341080at2157"/>
<name>A0A0P7HVE5_9EURY</name>
<dbReference type="PANTHER" id="PTHR48078:SF6">
    <property type="entry name" value="L-THREONINE DEHYDRATASE CATABOLIC TDCB"/>
    <property type="match status" value="1"/>
</dbReference>
<dbReference type="InterPro" id="IPR050147">
    <property type="entry name" value="Ser/Thr_Dehydratase"/>
</dbReference>
<dbReference type="Proteomes" id="UP000050535">
    <property type="component" value="Unassembled WGS sequence"/>
</dbReference>
<dbReference type="EMBL" id="LGUC01000001">
    <property type="protein sequence ID" value="KPN30806.1"/>
    <property type="molecule type" value="Genomic_DNA"/>
</dbReference>
<dbReference type="Gene3D" id="3.40.50.1100">
    <property type="match status" value="2"/>
</dbReference>
<evidence type="ECO:0000259" key="4">
    <source>
        <dbReference type="Pfam" id="PF00291"/>
    </source>
</evidence>
<accession>A0A0P7HVE5</accession>
<dbReference type="GO" id="GO:0006567">
    <property type="term" value="P:L-threonine catabolic process"/>
    <property type="evidence" value="ECO:0007669"/>
    <property type="project" value="TreeGrafter"/>
</dbReference>
<dbReference type="PATRIC" id="fig|699431.3.peg.1582"/>
<evidence type="ECO:0000256" key="1">
    <source>
        <dbReference type="ARBA" id="ARBA00001933"/>
    </source>
</evidence>
<evidence type="ECO:0000313" key="6">
    <source>
        <dbReference type="Proteomes" id="UP000050535"/>
    </source>
</evidence>
<dbReference type="GO" id="GO:0003941">
    <property type="term" value="F:L-serine ammonia-lyase activity"/>
    <property type="evidence" value="ECO:0007669"/>
    <property type="project" value="TreeGrafter"/>
</dbReference>
<keyword evidence="2" id="KW-0663">Pyridoxal phosphate</keyword>
<sequence>MFSDAFVGLACTDCGATLAVEDADLETIAGAGPCPDCGAPRTPEYDLDAVDPDAVSAGLRAWDRDAVLPFDADAALSAAEGGTPSVDAPRVADELGLAGVAIKDEARNPTGSVLDRGLSAAVTAADAADADLVACASPGNAGQSMAAYTGQVDLRSYAFVPTRSPFSNKAMVNVHGGEMKVVPGRLGDAVDALAEQLQSDYVDLGAFATPFRHDGLKTVAYELLADRCWDVPDAVVVPAGTGELVVGVVDGLRECVELGLVDELPPVYAVQAEGCAPIAAAWQAGKTETEPWETPDTIVGELEVADPPGGAPALAAVAETGGEVLTVEDADALESAVAVASTETVEVGLAGGVAAAGLWALAEDGPLGAADEAVVVNTEAATKAPDVLRSHLMGQGV</sequence>
<dbReference type="GO" id="GO:0006565">
    <property type="term" value="P:L-serine catabolic process"/>
    <property type="evidence" value="ECO:0007669"/>
    <property type="project" value="TreeGrafter"/>
</dbReference>
<dbReference type="GO" id="GO:0009097">
    <property type="term" value="P:isoleucine biosynthetic process"/>
    <property type="evidence" value="ECO:0007669"/>
    <property type="project" value="TreeGrafter"/>
</dbReference>
<dbReference type="InterPro" id="IPR001926">
    <property type="entry name" value="TrpB-like_PALP"/>
</dbReference>
<dbReference type="PANTHER" id="PTHR48078">
    <property type="entry name" value="THREONINE DEHYDRATASE, MITOCHONDRIAL-RELATED"/>
    <property type="match status" value="1"/>
</dbReference>
<evidence type="ECO:0000256" key="2">
    <source>
        <dbReference type="ARBA" id="ARBA00022898"/>
    </source>
</evidence>
<dbReference type="EC" id="4.2.3.1" evidence="5"/>
<dbReference type="SUPFAM" id="SSF53686">
    <property type="entry name" value="Tryptophan synthase beta subunit-like PLP-dependent enzymes"/>
    <property type="match status" value="1"/>
</dbReference>
<dbReference type="STRING" id="699431.SY89_01546"/>
<dbReference type="GO" id="GO:0004794">
    <property type="term" value="F:threonine deaminase activity"/>
    <property type="evidence" value="ECO:0007669"/>
    <property type="project" value="TreeGrafter"/>
</dbReference>
<comment type="cofactor">
    <cofactor evidence="1">
        <name>pyridoxal 5'-phosphate</name>
        <dbReference type="ChEBI" id="CHEBI:597326"/>
    </cofactor>
</comment>
<gene>
    <name evidence="5" type="primary">thrC_6</name>
    <name evidence="5" type="ORF">SY89_01546</name>
</gene>
<evidence type="ECO:0000256" key="3">
    <source>
        <dbReference type="ARBA" id="ARBA00023239"/>
    </source>
</evidence>
<dbReference type="AlphaFoldDB" id="A0A0P7HVE5"/>
<dbReference type="RefSeq" id="WP_054583655.1">
    <property type="nucleotide sequence ID" value="NZ_LGUC01000001.1"/>
</dbReference>
<keyword evidence="6" id="KW-1185">Reference proteome</keyword>